<dbReference type="RefSeq" id="WP_137666856.1">
    <property type="nucleotide sequence ID" value="NZ_BJCE01000033.1"/>
</dbReference>
<dbReference type="InterPro" id="IPR029063">
    <property type="entry name" value="SAM-dependent_MTases_sf"/>
</dbReference>
<dbReference type="Gene3D" id="3.40.50.150">
    <property type="entry name" value="Vaccinia Virus protein VP39"/>
    <property type="match status" value="1"/>
</dbReference>
<dbReference type="SUPFAM" id="SSF53335">
    <property type="entry name" value="S-adenosyl-L-methionine-dependent methyltransferases"/>
    <property type="match status" value="1"/>
</dbReference>
<dbReference type="PANTHER" id="PTHR43861:SF1">
    <property type="entry name" value="TRANS-ACONITATE 2-METHYLTRANSFERASE"/>
    <property type="match status" value="1"/>
</dbReference>
<dbReference type="Proteomes" id="UP000300142">
    <property type="component" value="Unassembled WGS sequence"/>
</dbReference>
<dbReference type="CDD" id="cd02440">
    <property type="entry name" value="AdoMet_MTases"/>
    <property type="match status" value="1"/>
</dbReference>
<accession>A0A479ZUT9</accession>
<dbReference type="GO" id="GO:0032259">
    <property type="term" value="P:methylation"/>
    <property type="evidence" value="ECO:0007669"/>
    <property type="project" value="UniProtKB-KW"/>
</dbReference>
<gene>
    <name evidence="1" type="primary">ubiG</name>
    <name evidence="1" type="ORF">SR1949_14000</name>
</gene>
<protein>
    <submittedName>
        <fullName evidence="1">Ubiquinone biosynthesis O-methyltransferase</fullName>
    </submittedName>
</protein>
<dbReference type="EMBL" id="BJCE01000033">
    <property type="protein sequence ID" value="GCL36297.1"/>
    <property type="molecule type" value="Genomic_DNA"/>
</dbReference>
<sequence length="226" mass="26649">MSDYLERNAQYWSNTYDAPNVESFIFRFYGRILKFDYGIDGSNHERLLDFGCGQGGALNYFDKLGFNCHGVDIASNDIKAAQRYMPHITDQFMVIDPKPDENNIFFGGNFDIVISIQTFEFLSNTDFKKAIKCLYNNMKPGAKIYASITGLNCYYRNHAEYIGDGLWHIKFKTDRLDYDMFYNFVKDKDEMREKFSLFEPVYLDYYDSSFREEGSEFRYTFFGIKK</sequence>
<dbReference type="Pfam" id="PF13489">
    <property type="entry name" value="Methyltransf_23"/>
    <property type="match status" value="1"/>
</dbReference>
<comment type="caution">
    <text evidence="1">The sequence shown here is derived from an EMBL/GenBank/DDBJ whole genome shotgun (WGS) entry which is preliminary data.</text>
</comment>
<evidence type="ECO:0000313" key="1">
    <source>
        <dbReference type="EMBL" id="GCL36297.1"/>
    </source>
</evidence>
<name>A0A479ZUT9_9CYAN</name>
<dbReference type="GO" id="GO:0008168">
    <property type="term" value="F:methyltransferase activity"/>
    <property type="evidence" value="ECO:0007669"/>
    <property type="project" value="UniProtKB-KW"/>
</dbReference>
<keyword evidence="1" id="KW-0830">Ubiquinone</keyword>
<reference evidence="2" key="1">
    <citation type="submission" date="2019-02" db="EMBL/GenBank/DDBJ databases">
        <title>Draft genome sequence of Sphaerospermopsis reniformis NIES-1949.</title>
        <authorList>
            <person name="Yamaguchi H."/>
            <person name="Suzuki S."/>
            <person name="Kawachi M."/>
        </authorList>
    </citation>
    <scope>NUCLEOTIDE SEQUENCE [LARGE SCALE GENOMIC DNA]</scope>
    <source>
        <strain evidence="2">NIES-1949</strain>
    </source>
</reference>
<keyword evidence="1" id="KW-0489">Methyltransferase</keyword>
<proteinExistence type="predicted"/>
<dbReference type="PANTHER" id="PTHR43861">
    <property type="entry name" value="TRANS-ACONITATE 2-METHYLTRANSFERASE-RELATED"/>
    <property type="match status" value="1"/>
</dbReference>
<keyword evidence="2" id="KW-1185">Reference proteome</keyword>
<keyword evidence="1" id="KW-0808">Transferase</keyword>
<organism evidence="1 2">
    <name type="scientific">Sphaerospermopsis reniformis</name>
    <dbReference type="NCBI Taxonomy" id="531300"/>
    <lineage>
        <taxon>Bacteria</taxon>
        <taxon>Bacillati</taxon>
        <taxon>Cyanobacteriota</taxon>
        <taxon>Cyanophyceae</taxon>
        <taxon>Nostocales</taxon>
        <taxon>Aphanizomenonaceae</taxon>
        <taxon>Sphaerospermopsis</taxon>
    </lineage>
</organism>
<evidence type="ECO:0000313" key="2">
    <source>
        <dbReference type="Proteomes" id="UP000300142"/>
    </source>
</evidence>
<dbReference type="AlphaFoldDB" id="A0A479ZUT9"/>